<dbReference type="Proteomes" id="UP000248706">
    <property type="component" value="Unassembled WGS sequence"/>
</dbReference>
<organism evidence="2 3">
    <name type="scientific">Thermogemmatispora tikiterensis</name>
    <dbReference type="NCBI Taxonomy" id="1825093"/>
    <lineage>
        <taxon>Bacteria</taxon>
        <taxon>Bacillati</taxon>
        <taxon>Chloroflexota</taxon>
        <taxon>Ktedonobacteria</taxon>
        <taxon>Thermogemmatisporales</taxon>
        <taxon>Thermogemmatisporaceae</taxon>
        <taxon>Thermogemmatispora</taxon>
    </lineage>
</organism>
<dbReference type="PANTHER" id="PTHR10094:SF25">
    <property type="entry name" value="SCP2 STEROL-BINDING DOMAIN-CONTAINING PROTEIN 1"/>
    <property type="match status" value="1"/>
</dbReference>
<dbReference type="EMBL" id="MCIF01000002">
    <property type="protein sequence ID" value="RAQ98133.1"/>
    <property type="molecule type" value="Genomic_DNA"/>
</dbReference>
<keyword evidence="3" id="KW-1185">Reference proteome</keyword>
<comment type="caution">
    <text evidence="2">The sequence shown here is derived from an EMBL/GenBank/DDBJ whole genome shotgun (WGS) entry which is preliminary data.</text>
</comment>
<evidence type="ECO:0000313" key="3">
    <source>
        <dbReference type="Proteomes" id="UP000248706"/>
    </source>
</evidence>
<name>A0A328VR03_9CHLR</name>
<gene>
    <name evidence="2" type="ORF">A4R35_21510</name>
</gene>
<dbReference type="SUPFAM" id="SSF55718">
    <property type="entry name" value="SCP-like"/>
    <property type="match status" value="1"/>
</dbReference>
<sequence>MPMTTAEIFDAMVQNVNPSAASGLNKTFQWNITGDDPGVYAIKLENGQAELIKGGVEKPDLTLTVSDKDWASIVEGKLDPTTAFMTGKIKISGDMMLAMRLQNLFNRPR</sequence>
<dbReference type="PANTHER" id="PTHR10094">
    <property type="entry name" value="STEROL CARRIER PROTEIN 2 SCP-2 FAMILY PROTEIN"/>
    <property type="match status" value="1"/>
</dbReference>
<dbReference type="InterPro" id="IPR036527">
    <property type="entry name" value="SCP2_sterol-bd_dom_sf"/>
</dbReference>
<evidence type="ECO:0000259" key="1">
    <source>
        <dbReference type="Pfam" id="PF02036"/>
    </source>
</evidence>
<dbReference type="Gene3D" id="3.30.1050.10">
    <property type="entry name" value="SCP2 sterol-binding domain"/>
    <property type="match status" value="1"/>
</dbReference>
<feature type="domain" description="SCP2" evidence="1">
    <location>
        <begin position="17"/>
        <end position="105"/>
    </location>
</feature>
<dbReference type="InterPro" id="IPR003033">
    <property type="entry name" value="SCP2_sterol-bd_dom"/>
</dbReference>
<dbReference type="AlphaFoldDB" id="A0A328VR03"/>
<dbReference type="Pfam" id="PF02036">
    <property type="entry name" value="SCP2"/>
    <property type="match status" value="1"/>
</dbReference>
<evidence type="ECO:0000313" key="2">
    <source>
        <dbReference type="EMBL" id="RAQ98133.1"/>
    </source>
</evidence>
<reference evidence="2 3" key="1">
    <citation type="submission" date="2016-08" db="EMBL/GenBank/DDBJ databases">
        <title>Analysis of Carbohydrate Active Enzymes in Thermogemmatispora T81 Reveals Carbohydrate Degradation Ability.</title>
        <authorList>
            <person name="Tomazini A."/>
            <person name="Lal S."/>
            <person name="Stott M."/>
            <person name="Henrissat B."/>
            <person name="Polikarpov I."/>
            <person name="Sparling R."/>
            <person name="Levin D.B."/>
        </authorList>
    </citation>
    <scope>NUCLEOTIDE SEQUENCE [LARGE SCALE GENOMIC DNA]</scope>
    <source>
        <strain evidence="2 3">T81</strain>
    </source>
</reference>
<accession>A0A328VR03</accession>
<proteinExistence type="predicted"/>
<protein>
    <recommendedName>
        <fullName evidence="1">SCP2 domain-containing protein</fullName>
    </recommendedName>
</protein>
<dbReference type="GO" id="GO:0005829">
    <property type="term" value="C:cytosol"/>
    <property type="evidence" value="ECO:0007669"/>
    <property type="project" value="TreeGrafter"/>
</dbReference>